<dbReference type="EMBL" id="JABEZX010000006">
    <property type="protein sequence ID" value="MBA0557801.1"/>
    <property type="molecule type" value="Genomic_DNA"/>
</dbReference>
<comment type="caution">
    <text evidence="1">The sequence shown here is derived from an EMBL/GenBank/DDBJ whole genome shotgun (WGS) entry which is preliminary data.</text>
</comment>
<sequence>MLRIRDPIIQTKLILHFQRRGKRVLRLVDLIFLLHLSMLPCY</sequence>
<reference evidence="1 2" key="1">
    <citation type="journal article" date="2019" name="Genome Biol. Evol.">
        <title>Insights into the evolution of the New World diploid cottons (Gossypium, subgenus Houzingenia) based on genome sequencing.</title>
        <authorList>
            <person name="Grover C.E."/>
            <person name="Arick M.A. 2nd"/>
            <person name="Thrash A."/>
            <person name="Conover J.L."/>
            <person name="Sanders W.S."/>
            <person name="Peterson D.G."/>
            <person name="Frelichowski J.E."/>
            <person name="Scheffler J.A."/>
            <person name="Scheffler B.E."/>
            <person name="Wendel J.F."/>
        </authorList>
    </citation>
    <scope>NUCLEOTIDE SEQUENCE [LARGE SCALE GENOMIC DNA]</scope>
    <source>
        <strain evidence="1">157</strain>
        <tissue evidence="1">Leaf</tissue>
    </source>
</reference>
<organism evidence="1 2">
    <name type="scientific">Gossypium lobatum</name>
    <dbReference type="NCBI Taxonomy" id="34289"/>
    <lineage>
        <taxon>Eukaryota</taxon>
        <taxon>Viridiplantae</taxon>
        <taxon>Streptophyta</taxon>
        <taxon>Embryophyta</taxon>
        <taxon>Tracheophyta</taxon>
        <taxon>Spermatophyta</taxon>
        <taxon>Magnoliopsida</taxon>
        <taxon>eudicotyledons</taxon>
        <taxon>Gunneridae</taxon>
        <taxon>Pentapetalae</taxon>
        <taxon>rosids</taxon>
        <taxon>malvids</taxon>
        <taxon>Malvales</taxon>
        <taxon>Malvaceae</taxon>
        <taxon>Malvoideae</taxon>
        <taxon>Gossypium</taxon>
    </lineage>
</organism>
<name>A0A7J8LZC2_9ROSI</name>
<evidence type="ECO:0000313" key="1">
    <source>
        <dbReference type="EMBL" id="MBA0557801.1"/>
    </source>
</evidence>
<protein>
    <submittedName>
        <fullName evidence="1">Uncharacterized protein</fullName>
    </submittedName>
</protein>
<evidence type="ECO:0000313" key="2">
    <source>
        <dbReference type="Proteomes" id="UP000593572"/>
    </source>
</evidence>
<gene>
    <name evidence="1" type="ORF">Golob_014845</name>
</gene>
<accession>A0A7J8LZC2</accession>
<dbReference type="AlphaFoldDB" id="A0A7J8LZC2"/>
<proteinExistence type="predicted"/>
<keyword evidence="2" id="KW-1185">Reference proteome</keyword>
<dbReference type="Proteomes" id="UP000593572">
    <property type="component" value="Unassembled WGS sequence"/>
</dbReference>